<dbReference type="InterPro" id="IPR058664">
    <property type="entry name" value="ARB_00930-like_C"/>
</dbReference>
<dbReference type="Gene3D" id="3.40.710.10">
    <property type="entry name" value="DD-peptidase/beta-lactamase superfamily"/>
    <property type="match status" value="1"/>
</dbReference>
<dbReference type="OrthoDB" id="10250282at2759"/>
<protein>
    <submittedName>
        <fullName evidence="4">Beta-lactamase/transpeptidase-like protein</fullName>
    </submittedName>
</protein>
<sequence>MKLPISARVWALTLLTQLPRLLVTAAPNCPLIGPEFPAPKNLADHPAWKEALATITADFEYIDASNITGVDKFSYSVQVFSTNPGAPLLWERYRTSTDLPADTTGVKSVDGDTVYRLGSVTKIFTVLAFLAERGDVDWTQSITKYIPELLGKTQNATNDGVRYTNWDDITIGALASQVSGIGRDYGVLGEVTQTEDVPDEWQNAFPVLANSSIPPCGAWPLCSRQQFFQGLDIMYPSYPAWQSATYSNIAYQLLAYALENMTRKRFVNILTDRIITPLGLTHTYYQNAPESVGVLPGPNNDTYWNVNLGDANPGGNMYASANDLSTLGRAILSSKIIKPALTRRWLNPVTYASDFVASVGAPWGIRRIQLDKTAQPHRTLSVFTKAGTFRRYTSFITLLRDFNLGFTIMMAGQISLSNFYGADLIGAALIPAYQTAARDEADALYSGTYVSREATGVDTAAASSLTISTSADKPGLGVGPWVSNGTDMMIVAIQLAAGATYTPLQPEVRLYYTQLEANTTAGGKRQAWKAVFEDTGGPAAGQQLWSTDCGAWVAVTGITYASLPLDEFVFNFGSDGKVESVENLALRSKLYKV</sequence>
<feature type="signal peptide" evidence="1">
    <location>
        <begin position="1"/>
        <end position="25"/>
    </location>
</feature>
<dbReference type="Pfam" id="PF00144">
    <property type="entry name" value="Beta-lactamase"/>
    <property type="match status" value="1"/>
</dbReference>
<gene>
    <name evidence="4" type="ORF">P280DRAFT_424989</name>
</gene>
<feature type="chain" id="PRO_5025618140" evidence="1">
    <location>
        <begin position="26"/>
        <end position="593"/>
    </location>
</feature>
<evidence type="ECO:0000259" key="3">
    <source>
        <dbReference type="Pfam" id="PF26335"/>
    </source>
</evidence>
<name>A0A6A6S2Y1_9PLEO</name>
<accession>A0A6A6S2Y1</accession>
<proteinExistence type="predicted"/>
<evidence type="ECO:0000259" key="2">
    <source>
        <dbReference type="Pfam" id="PF00144"/>
    </source>
</evidence>
<keyword evidence="5" id="KW-1185">Reference proteome</keyword>
<dbReference type="EMBL" id="MU006782">
    <property type="protein sequence ID" value="KAF2642179.1"/>
    <property type="molecule type" value="Genomic_DNA"/>
</dbReference>
<dbReference type="PANTHER" id="PTHR22935">
    <property type="entry name" value="PENICILLIN-BINDING PROTEIN"/>
    <property type="match status" value="1"/>
</dbReference>
<dbReference type="Pfam" id="PF26335">
    <property type="entry name" value="ARB_00930_C"/>
    <property type="match status" value="1"/>
</dbReference>
<dbReference type="AlphaFoldDB" id="A0A6A6S2Y1"/>
<feature type="domain" description="Beta-lactamase-related" evidence="2">
    <location>
        <begin position="101"/>
        <end position="415"/>
    </location>
</feature>
<dbReference type="PANTHER" id="PTHR22935:SF97">
    <property type="entry name" value="BETA-LACTAMASE-RELATED DOMAIN-CONTAINING PROTEIN"/>
    <property type="match status" value="1"/>
</dbReference>
<dbReference type="InterPro" id="IPR051478">
    <property type="entry name" value="Beta-lactamase-like_AB/R"/>
</dbReference>
<dbReference type="InterPro" id="IPR012338">
    <property type="entry name" value="Beta-lactam/transpept-like"/>
</dbReference>
<evidence type="ECO:0000313" key="5">
    <source>
        <dbReference type="Proteomes" id="UP000799753"/>
    </source>
</evidence>
<dbReference type="Proteomes" id="UP000799753">
    <property type="component" value="Unassembled WGS sequence"/>
</dbReference>
<reference evidence="4" key="1">
    <citation type="journal article" date="2020" name="Stud. Mycol.">
        <title>101 Dothideomycetes genomes: a test case for predicting lifestyles and emergence of pathogens.</title>
        <authorList>
            <person name="Haridas S."/>
            <person name="Albert R."/>
            <person name="Binder M."/>
            <person name="Bloem J."/>
            <person name="Labutti K."/>
            <person name="Salamov A."/>
            <person name="Andreopoulos B."/>
            <person name="Baker S."/>
            <person name="Barry K."/>
            <person name="Bills G."/>
            <person name="Bluhm B."/>
            <person name="Cannon C."/>
            <person name="Castanera R."/>
            <person name="Culley D."/>
            <person name="Daum C."/>
            <person name="Ezra D."/>
            <person name="Gonzalez J."/>
            <person name="Henrissat B."/>
            <person name="Kuo A."/>
            <person name="Liang C."/>
            <person name="Lipzen A."/>
            <person name="Lutzoni F."/>
            <person name="Magnuson J."/>
            <person name="Mondo S."/>
            <person name="Nolan M."/>
            <person name="Ohm R."/>
            <person name="Pangilinan J."/>
            <person name="Park H.-J."/>
            <person name="Ramirez L."/>
            <person name="Alfaro M."/>
            <person name="Sun H."/>
            <person name="Tritt A."/>
            <person name="Yoshinaga Y."/>
            <person name="Zwiers L.-H."/>
            <person name="Turgeon B."/>
            <person name="Goodwin S."/>
            <person name="Spatafora J."/>
            <person name="Crous P."/>
            <person name="Grigoriev I."/>
        </authorList>
    </citation>
    <scope>NUCLEOTIDE SEQUENCE</scope>
    <source>
        <strain evidence="4">CBS 473.64</strain>
    </source>
</reference>
<organism evidence="4 5">
    <name type="scientific">Massarina eburnea CBS 473.64</name>
    <dbReference type="NCBI Taxonomy" id="1395130"/>
    <lineage>
        <taxon>Eukaryota</taxon>
        <taxon>Fungi</taxon>
        <taxon>Dikarya</taxon>
        <taxon>Ascomycota</taxon>
        <taxon>Pezizomycotina</taxon>
        <taxon>Dothideomycetes</taxon>
        <taxon>Pleosporomycetidae</taxon>
        <taxon>Pleosporales</taxon>
        <taxon>Massarineae</taxon>
        <taxon>Massarinaceae</taxon>
        <taxon>Massarina</taxon>
    </lineage>
</organism>
<keyword evidence="1" id="KW-0732">Signal</keyword>
<dbReference type="SUPFAM" id="SSF56601">
    <property type="entry name" value="beta-lactamase/transpeptidase-like"/>
    <property type="match status" value="1"/>
</dbReference>
<feature type="domain" description="Beta-lactamase-like ARB-00930-like C-terminal" evidence="3">
    <location>
        <begin position="437"/>
        <end position="592"/>
    </location>
</feature>
<dbReference type="InterPro" id="IPR001466">
    <property type="entry name" value="Beta-lactam-related"/>
</dbReference>
<evidence type="ECO:0000313" key="4">
    <source>
        <dbReference type="EMBL" id="KAF2642179.1"/>
    </source>
</evidence>
<evidence type="ECO:0000256" key="1">
    <source>
        <dbReference type="SAM" id="SignalP"/>
    </source>
</evidence>